<sequence>MTQSSNRTSARGLDSCNPSQTARRAPPQVLDMVDQSRNFVRNQSSANKQRRREETTYYLDIFDQSSECSGSAMRPSHMGTTQQSSAPAERAMDPSQSPVEPDNSAMSHHVNSGTPMQRHAATPYTTPVGQPLPTNLTPQQYQQYRQRQQWLSQQVPVQQQMLAQRRACQQAMMYPRQPNTQVNPQMLAHAQSQACMTSQRQVPGQQQHAKFQQAMYQQQQQPMLANRSPQMGPPLAQYPATGFRGEVTGDPGPSTQRVVGPQTPEQEARPRSSVNTQSRLQGMQQQQRRLEILRMQRTSQNNQHNPVPMVQSPVPRAPTPELQAQARHRPSAQQQHYRDMQQQGQFQTHVMQGQARQYQPGPFLNQPQPVRPQATQMLENQAQAFSRITELSPSSVPQDQALRMANRATSTAPQLRGQLGNHNGNLTVPKTMPPGEGFDRNRSTTVSDTGRKRTFQQTSEDGRNLSSSPPVSKDQQQQKKQKIDKGKTSVREAPTPLPTEEEHIRLSGTSTAATRSPPPPGTSSTEPATEFDELFETTVAAQSQDSPEESSVIDPPAAPASTSTDVTSIGHTLSSDEYVKSANSPCTSPENWSISTGVDAGHQKSPDLEASAVLTKEELEEFAPLIAFLGRVEERGEMSMLLDQEY</sequence>
<dbReference type="Proteomes" id="UP001309876">
    <property type="component" value="Unassembled WGS sequence"/>
</dbReference>
<feature type="compositionally biased region" description="Polar residues" evidence="1">
    <location>
        <begin position="94"/>
        <end position="115"/>
    </location>
</feature>
<evidence type="ECO:0000313" key="2">
    <source>
        <dbReference type="EMBL" id="KAK5086921.1"/>
    </source>
</evidence>
<feature type="region of interest" description="Disordered" evidence="1">
    <location>
        <begin position="1"/>
        <end position="54"/>
    </location>
</feature>
<evidence type="ECO:0000313" key="3">
    <source>
        <dbReference type="Proteomes" id="UP001309876"/>
    </source>
</evidence>
<feature type="region of interest" description="Disordered" evidence="1">
    <location>
        <begin position="405"/>
        <end position="604"/>
    </location>
</feature>
<feature type="region of interest" description="Disordered" evidence="1">
    <location>
        <begin position="240"/>
        <end position="287"/>
    </location>
</feature>
<proteinExistence type="predicted"/>
<keyword evidence="3" id="KW-1185">Reference proteome</keyword>
<protein>
    <submittedName>
        <fullName evidence="2">Uncharacterized protein</fullName>
    </submittedName>
</protein>
<name>A0AAN7T113_9EURO</name>
<dbReference type="AlphaFoldDB" id="A0AAN7T113"/>
<feature type="compositionally biased region" description="Low complexity" evidence="1">
    <location>
        <begin position="277"/>
        <end position="287"/>
    </location>
</feature>
<gene>
    <name evidence="2" type="ORF">LTR05_004092</name>
</gene>
<comment type="caution">
    <text evidence="2">The sequence shown here is derived from an EMBL/GenBank/DDBJ whole genome shotgun (WGS) entry which is preliminary data.</text>
</comment>
<evidence type="ECO:0000256" key="1">
    <source>
        <dbReference type="SAM" id="MobiDB-lite"/>
    </source>
</evidence>
<feature type="compositionally biased region" description="Polar residues" evidence="1">
    <location>
        <begin position="455"/>
        <end position="470"/>
    </location>
</feature>
<reference evidence="2 3" key="1">
    <citation type="submission" date="2023-08" db="EMBL/GenBank/DDBJ databases">
        <title>Black Yeasts Isolated from many extreme environments.</title>
        <authorList>
            <person name="Coleine C."/>
            <person name="Stajich J.E."/>
            <person name="Selbmann L."/>
        </authorList>
    </citation>
    <scope>NUCLEOTIDE SEQUENCE [LARGE SCALE GENOMIC DNA]</scope>
    <source>
        <strain evidence="2 3">CCFEE 5910</strain>
    </source>
</reference>
<feature type="region of interest" description="Disordered" evidence="1">
    <location>
        <begin position="67"/>
        <end position="136"/>
    </location>
</feature>
<feature type="compositionally biased region" description="Polar residues" evidence="1">
    <location>
        <begin position="123"/>
        <end position="136"/>
    </location>
</feature>
<accession>A0AAN7T113</accession>
<organism evidence="2 3">
    <name type="scientific">Lithohypha guttulata</name>
    <dbReference type="NCBI Taxonomy" id="1690604"/>
    <lineage>
        <taxon>Eukaryota</taxon>
        <taxon>Fungi</taxon>
        <taxon>Dikarya</taxon>
        <taxon>Ascomycota</taxon>
        <taxon>Pezizomycotina</taxon>
        <taxon>Eurotiomycetes</taxon>
        <taxon>Chaetothyriomycetidae</taxon>
        <taxon>Chaetothyriales</taxon>
        <taxon>Trichomeriaceae</taxon>
        <taxon>Lithohypha</taxon>
    </lineage>
</organism>
<dbReference type="EMBL" id="JAVRRJ010000003">
    <property type="protein sequence ID" value="KAK5086921.1"/>
    <property type="molecule type" value="Genomic_DNA"/>
</dbReference>
<feature type="compositionally biased region" description="Polar residues" evidence="1">
    <location>
        <begin position="35"/>
        <end position="47"/>
    </location>
</feature>
<feature type="compositionally biased region" description="Polar residues" evidence="1">
    <location>
        <begin position="560"/>
        <end position="596"/>
    </location>
</feature>
<feature type="compositionally biased region" description="Basic and acidic residues" evidence="1">
    <location>
        <begin position="481"/>
        <end position="490"/>
    </location>
</feature>